<dbReference type="RefSeq" id="WP_264750236.1">
    <property type="nucleotide sequence ID" value="NZ_JAPDHW010000007.1"/>
</dbReference>
<proteinExistence type="predicted"/>
<evidence type="ECO:0000313" key="2">
    <source>
        <dbReference type="Proteomes" id="UP001163731"/>
    </source>
</evidence>
<organism evidence="1 2">
    <name type="scientific">Chryseobacterium kimseyorum</name>
    <dbReference type="NCBI Taxonomy" id="2984028"/>
    <lineage>
        <taxon>Bacteria</taxon>
        <taxon>Pseudomonadati</taxon>
        <taxon>Bacteroidota</taxon>
        <taxon>Flavobacteriia</taxon>
        <taxon>Flavobacteriales</taxon>
        <taxon>Weeksellaceae</taxon>
        <taxon>Chryseobacterium group</taxon>
        <taxon>Chryseobacterium</taxon>
    </lineage>
</organism>
<evidence type="ECO:0000313" key="1">
    <source>
        <dbReference type="EMBL" id="MCW3169055.1"/>
    </source>
</evidence>
<accession>A0ABT3HZB2</accession>
<protein>
    <submittedName>
        <fullName evidence="1">Uncharacterized protein</fullName>
    </submittedName>
</protein>
<comment type="caution">
    <text evidence="1">The sequence shown here is derived from an EMBL/GenBank/DDBJ whole genome shotgun (WGS) entry which is preliminary data.</text>
</comment>
<dbReference type="EMBL" id="JAPDHW010000007">
    <property type="protein sequence ID" value="MCW3169055.1"/>
    <property type="molecule type" value="Genomic_DNA"/>
</dbReference>
<reference evidence="1" key="1">
    <citation type="submission" date="2022-10" db="EMBL/GenBank/DDBJ databases">
        <title>Chryseobacterium babae sp. nov. isolated from the gut of the beetle Oryctes rhinoceros, and Chryseobacterium kimseyorum sp. nov., isolated from a stick insect rearing cage.</title>
        <authorList>
            <person name="Shelomi M."/>
            <person name="Han C.-J."/>
            <person name="Chen W.-M."/>
            <person name="Chen H.-K."/>
            <person name="Liaw S.-J."/>
            <person name="Muhle E."/>
            <person name="Clermont D."/>
        </authorList>
    </citation>
    <scope>NUCLEOTIDE SEQUENCE</scope>
    <source>
        <strain evidence="1">09-1422</strain>
    </source>
</reference>
<sequence length="196" mass="23392">MKFFKIFVVISIFTILFNCDKIKNAKNKLNPAGPYKEAGIDPFYWEAIDNDKYYIPLVKPLRLIKWKGTDQWILDTSIIGWKYGDMGPIAVINAKDVYVYGLQDVTYDEENNKTSSSFFFIINVISKEINTYDYDNQRKVFEEDIRKLGLPETYFEPHNVYVEYERYPDLEWFPDNVKNQLNKVKVLYQREIFNNR</sequence>
<dbReference type="Proteomes" id="UP001163731">
    <property type="component" value="Unassembled WGS sequence"/>
</dbReference>
<keyword evidence="2" id="KW-1185">Reference proteome</keyword>
<gene>
    <name evidence="1" type="ORF">OMO38_11020</name>
</gene>
<name>A0ABT3HZB2_9FLAO</name>